<dbReference type="Gene3D" id="3.20.20.140">
    <property type="entry name" value="Metal-dependent hydrolases"/>
    <property type="match status" value="1"/>
</dbReference>
<evidence type="ECO:0000256" key="2">
    <source>
        <dbReference type="ARBA" id="ARBA00022723"/>
    </source>
</evidence>
<dbReference type="InterPro" id="IPR001130">
    <property type="entry name" value="TatD-like"/>
</dbReference>
<dbReference type="STRING" id="419481.SAMN05216233_10373"/>
<feature type="binding site" evidence="4">
    <location>
        <position position="215"/>
    </location>
    <ligand>
        <name>a divalent metal cation</name>
        <dbReference type="ChEBI" id="CHEBI:60240"/>
        <label>1</label>
    </ligand>
</feature>
<name>A0A1G5CKB2_9BACT</name>
<dbReference type="PIRSF" id="PIRSF005902">
    <property type="entry name" value="DNase_TatD"/>
    <property type="match status" value="1"/>
</dbReference>
<dbReference type="Proteomes" id="UP000198870">
    <property type="component" value="Unassembled WGS sequence"/>
</dbReference>
<dbReference type="AlphaFoldDB" id="A0A1G5CKB2"/>
<dbReference type="PANTHER" id="PTHR46124">
    <property type="entry name" value="D-AMINOACYL-TRNA DEACYLASE"/>
    <property type="match status" value="1"/>
</dbReference>
<feature type="binding site" evidence="4">
    <location>
        <position position="139"/>
    </location>
    <ligand>
        <name>a divalent metal cation</name>
        <dbReference type="ChEBI" id="CHEBI:60240"/>
        <label>2</label>
    </ligand>
</feature>
<evidence type="ECO:0000256" key="4">
    <source>
        <dbReference type="PIRSR" id="PIRSR005902-1"/>
    </source>
</evidence>
<dbReference type="InterPro" id="IPR015991">
    <property type="entry name" value="TatD/YcfH-like"/>
</dbReference>
<reference evidence="5 6" key="1">
    <citation type="submission" date="2016-10" db="EMBL/GenBank/DDBJ databases">
        <authorList>
            <person name="de Groot N.N."/>
        </authorList>
    </citation>
    <scope>NUCLEOTIDE SEQUENCE [LARGE SCALE GENOMIC DNA]</scope>
    <source>
        <strain evidence="5 6">AA1</strain>
    </source>
</reference>
<gene>
    <name evidence="5" type="ORF">SAMN05216233_10373</name>
</gene>
<feature type="binding site" evidence="4">
    <location>
        <position position="164"/>
    </location>
    <ligand>
        <name>a divalent metal cation</name>
        <dbReference type="ChEBI" id="CHEBI:60240"/>
        <label>2</label>
    </ligand>
</feature>
<evidence type="ECO:0000313" key="6">
    <source>
        <dbReference type="Proteomes" id="UP000198870"/>
    </source>
</evidence>
<dbReference type="InterPro" id="IPR032466">
    <property type="entry name" value="Metal_Hydrolase"/>
</dbReference>
<protein>
    <submittedName>
        <fullName evidence="5">TatD DNase family protein</fullName>
    </submittedName>
</protein>
<dbReference type="GO" id="GO:0005829">
    <property type="term" value="C:cytosol"/>
    <property type="evidence" value="ECO:0007669"/>
    <property type="project" value="TreeGrafter"/>
</dbReference>
<keyword evidence="3" id="KW-0378">Hydrolase</keyword>
<evidence type="ECO:0000256" key="1">
    <source>
        <dbReference type="ARBA" id="ARBA00009275"/>
    </source>
</evidence>
<dbReference type="EMBL" id="FMUX01000003">
    <property type="protein sequence ID" value="SCY02979.1"/>
    <property type="molecule type" value="Genomic_DNA"/>
</dbReference>
<evidence type="ECO:0000313" key="5">
    <source>
        <dbReference type="EMBL" id="SCY02979.1"/>
    </source>
</evidence>
<dbReference type="SUPFAM" id="SSF51556">
    <property type="entry name" value="Metallo-dependent hydrolases"/>
    <property type="match status" value="1"/>
</dbReference>
<keyword evidence="6" id="KW-1185">Reference proteome</keyword>
<feature type="binding site" evidence="4">
    <location>
        <position position="17"/>
    </location>
    <ligand>
        <name>a divalent metal cation</name>
        <dbReference type="ChEBI" id="CHEBI:60240"/>
        <label>1</label>
    </ligand>
</feature>
<keyword evidence="2 4" id="KW-0479">Metal-binding</keyword>
<dbReference type="PROSITE" id="PS01137">
    <property type="entry name" value="TATD_1"/>
    <property type="match status" value="1"/>
</dbReference>
<dbReference type="InterPro" id="IPR018228">
    <property type="entry name" value="DNase_TatD-rel_CS"/>
</dbReference>
<dbReference type="GO" id="GO:0016788">
    <property type="term" value="F:hydrolase activity, acting on ester bonds"/>
    <property type="evidence" value="ECO:0007669"/>
    <property type="project" value="InterPro"/>
</dbReference>
<accession>A0A1G5CKB2</accession>
<evidence type="ECO:0000256" key="3">
    <source>
        <dbReference type="ARBA" id="ARBA00022801"/>
    </source>
</evidence>
<dbReference type="GO" id="GO:0004536">
    <property type="term" value="F:DNA nuclease activity"/>
    <property type="evidence" value="ECO:0007669"/>
    <property type="project" value="InterPro"/>
</dbReference>
<organism evidence="5 6">
    <name type="scientific">Desulfoluna spongiiphila</name>
    <dbReference type="NCBI Taxonomy" id="419481"/>
    <lineage>
        <taxon>Bacteria</taxon>
        <taxon>Pseudomonadati</taxon>
        <taxon>Thermodesulfobacteriota</taxon>
        <taxon>Desulfobacteria</taxon>
        <taxon>Desulfobacterales</taxon>
        <taxon>Desulfolunaceae</taxon>
        <taxon>Desulfoluna</taxon>
    </lineage>
</organism>
<dbReference type="Pfam" id="PF01026">
    <property type="entry name" value="TatD_DNase"/>
    <property type="match status" value="1"/>
</dbReference>
<proteinExistence type="inferred from homology"/>
<dbReference type="NCBIfam" id="TIGR00010">
    <property type="entry name" value="YchF/TatD family DNA exonuclease"/>
    <property type="match status" value="1"/>
</dbReference>
<feature type="binding site" evidence="4">
    <location>
        <position position="19"/>
    </location>
    <ligand>
        <name>a divalent metal cation</name>
        <dbReference type="ChEBI" id="CHEBI:60240"/>
        <label>1</label>
    </ligand>
</feature>
<dbReference type="CDD" id="cd01310">
    <property type="entry name" value="TatD_DNAse"/>
    <property type="match status" value="1"/>
</dbReference>
<dbReference type="PANTHER" id="PTHR46124:SF2">
    <property type="entry name" value="D-AMINOACYL-TRNA DEACYLASE"/>
    <property type="match status" value="1"/>
</dbReference>
<feature type="binding site" evidence="4">
    <location>
        <position position="103"/>
    </location>
    <ligand>
        <name>a divalent metal cation</name>
        <dbReference type="ChEBI" id="CHEBI:60240"/>
        <label>1</label>
    </ligand>
</feature>
<comment type="similarity">
    <text evidence="1">Belongs to the metallo-dependent hydrolases superfamily. TatD-type hydrolase family.</text>
</comment>
<dbReference type="GO" id="GO:0046872">
    <property type="term" value="F:metal ion binding"/>
    <property type="evidence" value="ECO:0007669"/>
    <property type="project" value="UniProtKB-KW"/>
</dbReference>
<dbReference type="FunFam" id="3.20.20.140:FF:000005">
    <property type="entry name" value="TatD family hydrolase"/>
    <property type="match status" value="1"/>
</dbReference>
<sequence length="269" mass="30265">MNTDEQSNSDMRIIDSHCHLDDKSYQDDLNEVVARAEAADVIRAMVVGVSEASSKRCAALADSSDFFYASVGIHPHDAADTDEAVLARLAELAKSEKVKAWGECGLDFNRMYSPRDVQETWFVRQLEVAQSLDLPLIFHERDTDGRFLEMLSTHRFDGLRGVVHCFSGSTREMEAYLDMGLHIGVTGIVTIQKRGEHLREQVLAIPRERLLVETDAPYLTPAPHKNKVRRNEPAFVREVLFKLAAVRGDDVELLADTVWNNTTALFDFS</sequence>